<dbReference type="Proteomes" id="UP000254101">
    <property type="component" value="Unassembled WGS sequence"/>
</dbReference>
<feature type="compositionally biased region" description="Acidic residues" evidence="1">
    <location>
        <begin position="11"/>
        <end position="24"/>
    </location>
</feature>
<gene>
    <name evidence="2" type="ORF">DL238_03885</name>
</gene>
<evidence type="ECO:0000313" key="3">
    <source>
        <dbReference type="Proteomes" id="UP000254101"/>
    </source>
</evidence>
<dbReference type="InterPro" id="IPR009922">
    <property type="entry name" value="DUF1457"/>
</dbReference>
<proteinExistence type="predicted"/>
<name>A0A395LIV1_9SPHN</name>
<protein>
    <submittedName>
        <fullName evidence="2">PAS domain-containing protein</fullName>
    </submittedName>
</protein>
<comment type="caution">
    <text evidence="2">The sequence shown here is derived from an EMBL/GenBank/DDBJ whole genome shotgun (WGS) entry which is preliminary data.</text>
</comment>
<dbReference type="EMBL" id="QRBB01000001">
    <property type="protein sequence ID" value="RDS76832.1"/>
    <property type="molecule type" value="Genomic_DNA"/>
</dbReference>
<organism evidence="2 3">
    <name type="scientific">Alteriqipengyuania lutimaris</name>
    <dbReference type="NCBI Taxonomy" id="1538146"/>
    <lineage>
        <taxon>Bacteria</taxon>
        <taxon>Pseudomonadati</taxon>
        <taxon>Pseudomonadota</taxon>
        <taxon>Alphaproteobacteria</taxon>
        <taxon>Sphingomonadales</taxon>
        <taxon>Erythrobacteraceae</taxon>
        <taxon>Alteriqipengyuania</taxon>
    </lineage>
</organism>
<feature type="region of interest" description="Disordered" evidence="1">
    <location>
        <begin position="203"/>
        <end position="261"/>
    </location>
</feature>
<feature type="region of interest" description="Disordered" evidence="1">
    <location>
        <begin position="1"/>
        <end position="30"/>
    </location>
</feature>
<evidence type="ECO:0000313" key="2">
    <source>
        <dbReference type="EMBL" id="RDS76832.1"/>
    </source>
</evidence>
<keyword evidence="3" id="KW-1185">Reference proteome</keyword>
<feature type="compositionally biased region" description="Basic and acidic residues" evidence="1">
    <location>
        <begin position="203"/>
        <end position="212"/>
    </location>
</feature>
<sequence>MDSLRSKFGFSDEDDNVSWGDGDDESHLTIDEVPPAPVAQDERRMQVRAYNYWASLLGERGFPSVEDIEPDNMPDFASNSVLLDFTAGIENPAIAFLGDKLAGECGSDTVIETLADVPARSLLSRITDHYMQILANEAPIGFEAEFSNHSGATILYRGILLPFSTDDETIDFIYGVINWKEVADQLTTDELLLEIDHALDDKAEEHGDDDPLLRGTPRRVAAPSITRWADGPGSDSDDASAEAARPDSHAGGGTSGKAIPTPSFARLDAYLGGGSSKTERGHQAANDASIAFSSQFSKDATFEEDESADFDPLCGLREPSHAVGLKDCLADARALAQAALDADVRSRSALYRAVGRAYDVSLAAQQDGQAFAQLLEDNNIAAVPRAPMTPVVKLVFGADYDKSRIAEYSCVLSFAHRQGLETGALAEYLENSDGGLKGLVSRERAIRRGGDEATPAQSARTPRVYRRLATLEGQSLSEIPAQGAAFSLCVIRRDEQGEIAFLGEVAEDERLLARAARHLFD</sequence>
<evidence type="ECO:0000256" key="1">
    <source>
        <dbReference type="SAM" id="MobiDB-lite"/>
    </source>
</evidence>
<dbReference type="Pfam" id="PF07310">
    <property type="entry name" value="PAS_5"/>
    <property type="match status" value="1"/>
</dbReference>
<dbReference type="AlphaFoldDB" id="A0A395LIV1"/>
<dbReference type="RefSeq" id="WP_115491054.1">
    <property type="nucleotide sequence ID" value="NZ_JACHWW010000001.1"/>
</dbReference>
<reference evidence="2 3" key="1">
    <citation type="submission" date="2018-07" db="EMBL/GenBank/DDBJ databases">
        <title>Erythrobacter nanhaiensis sp. nov., a novel member of the genus Erythrobacter isolated from the South China Sea.</title>
        <authorList>
            <person name="Chen X."/>
            <person name="Liu J."/>
        </authorList>
    </citation>
    <scope>NUCLEOTIDE SEQUENCE [LARGE SCALE GENOMIC DNA]</scope>
    <source>
        <strain evidence="2 3">S-5</strain>
    </source>
</reference>
<dbReference type="OrthoDB" id="7441080at2"/>
<accession>A0A395LIV1</accession>